<dbReference type="GO" id="GO:0016887">
    <property type="term" value="F:ATP hydrolysis activity"/>
    <property type="evidence" value="ECO:0007669"/>
    <property type="project" value="UniProtKB-UniRule"/>
</dbReference>
<keyword evidence="7 15" id="KW-0547">Nucleotide-binding</keyword>
<dbReference type="PANTHER" id="PTHR23076:SF97">
    <property type="entry name" value="ATP-DEPENDENT ZINC METALLOPROTEASE YME1L1"/>
    <property type="match status" value="1"/>
</dbReference>
<evidence type="ECO:0000256" key="3">
    <source>
        <dbReference type="ARBA" id="ARBA00022475"/>
    </source>
</evidence>
<evidence type="ECO:0000313" key="19">
    <source>
        <dbReference type="EMBL" id="AWK85519.1"/>
    </source>
</evidence>
<gene>
    <name evidence="15" type="primary">ftsH</name>
    <name evidence="19" type="ORF">DEW08_04475</name>
</gene>
<comment type="subunit">
    <text evidence="15">Homohexamer.</text>
</comment>
<dbReference type="KEGG" id="azz:DEW08_04475"/>
<evidence type="ECO:0000256" key="9">
    <source>
        <dbReference type="ARBA" id="ARBA00022833"/>
    </source>
</evidence>
<keyword evidence="6 15" id="KW-0479">Metal-binding</keyword>
<keyword evidence="20" id="KW-1185">Reference proteome</keyword>
<evidence type="ECO:0000256" key="5">
    <source>
        <dbReference type="ARBA" id="ARBA00022692"/>
    </source>
</evidence>
<feature type="binding site" evidence="15">
    <location>
        <position position="418"/>
    </location>
    <ligand>
        <name>Zn(2+)</name>
        <dbReference type="ChEBI" id="CHEBI:29105"/>
        <note>catalytic</note>
    </ligand>
</feature>
<evidence type="ECO:0000256" key="12">
    <source>
        <dbReference type="ARBA" id="ARBA00023049"/>
    </source>
</evidence>
<feature type="binding site" evidence="15">
    <location>
        <position position="422"/>
    </location>
    <ligand>
        <name>Zn(2+)</name>
        <dbReference type="ChEBI" id="CHEBI:29105"/>
        <note>catalytic</note>
    </ligand>
</feature>
<evidence type="ECO:0000256" key="11">
    <source>
        <dbReference type="ARBA" id="ARBA00022989"/>
    </source>
</evidence>
<proteinExistence type="inferred from homology"/>
<dbReference type="SUPFAM" id="SSF140990">
    <property type="entry name" value="FtsH protease domain-like"/>
    <property type="match status" value="1"/>
</dbReference>
<dbReference type="EMBL" id="CP029352">
    <property type="protein sequence ID" value="AWK85519.1"/>
    <property type="molecule type" value="Genomic_DNA"/>
</dbReference>
<dbReference type="FunFam" id="1.20.58.760:FF:000001">
    <property type="entry name" value="ATP-dependent zinc metalloprotease FtsH"/>
    <property type="match status" value="1"/>
</dbReference>
<evidence type="ECO:0000256" key="15">
    <source>
        <dbReference type="HAMAP-Rule" id="MF_01458"/>
    </source>
</evidence>
<dbReference type="AlphaFoldDB" id="A0A2S2CM70"/>
<feature type="active site" evidence="15">
    <location>
        <position position="419"/>
    </location>
</feature>
<feature type="compositionally biased region" description="Polar residues" evidence="17">
    <location>
        <begin position="619"/>
        <end position="630"/>
    </location>
</feature>
<dbReference type="PANTHER" id="PTHR23076">
    <property type="entry name" value="METALLOPROTEASE M41 FTSH"/>
    <property type="match status" value="1"/>
</dbReference>
<dbReference type="Pfam" id="PF01434">
    <property type="entry name" value="Peptidase_M41"/>
    <property type="match status" value="1"/>
</dbReference>
<evidence type="ECO:0000256" key="14">
    <source>
        <dbReference type="ARBA" id="ARBA00061570"/>
    </source>
</evidence>
<organism evidence="19 20">
    <name type="scientific">Azospirillum thermophilum</name>
    <dbReference type="NCBI Taxonomy" id="2202148"/>
    <lineage>
        <taxon>Bacteria</taxon>
        <taxon>Pseudomonadati</taxon>
        <taxon>Pseudomonadota</taxon>
        <taxon>Alphaproteobacteria</taxon>
        <taxon>Rhodospirillales</taxon>
        <taxon>Azospirillaceae</taxon>
        <taxon>Azospirillum</taxon>
    </lineage>
</organism>
<evidence type="ECO:0000256" key="2">
    <source>
        <dbReference type="ARBA" id="ARBA00010044"/>
    </source>
</evidence>
<feature type="region of interest" description="Disordered" evidence="17">
    <location>
        <begin position="604"/>
        <end position="646"/>
    </location>
</feature>
<keyword evidence="13 15" id="KW-0472">Membrane</keyword>
<protein>
    <recommendedName>
        <fullName evidence="15">ATP-dependent zinc metalloprotease FtsH</fullName>
        <ecNumber evidence="15">3.4.24.-</ecNumber>
    </recommendedName>
</protein>
<dbReference type="InterPro" id="IPR027417">
    <property type="entry name" value="P-loop_NTPase"/>
</dbReference>
<comment type="similarity">
    <text evidence="16">Belongs to the AAA ATPase family.</text>
</comment>
<dbReference type="GO" id="GO:0030163">
    <property type="term" value="P:protein catabolic process"/>
    <property type="evidence" value="ECO:0007669"/>
    <property type="project" value="UniProtKB-UniRule"/>
</dbReference>
<evidence type="ECO:0000313" key="20">
    <source>
        <dbReference type="Proteomes" id="UP000245629"/>
    </source>
</evidence>
<keyword evidence="12 15" id="KW-0482">Metalloprotease</keyword>
<keyword evidence="9 15" id="KW-0862">Zinc</keyword>
<keyword evidence="4 15" id="KW-0645">Protease</keyword>
<dbReference type="Gene3D" id="3.40.50.300">
    <property type="entry name" value="P-loop containing nucleotide triphosphate hydrolases"/>
    <property type="match status" value="1"/>
</dbReference>
<comment type="similarity">
    <text evidence="2 15">In the C-terminal section; belongs to the peptidase M41 family.</text>
</comment>
<accession>A0A2S2CM70</accession>
<dbReference type="Gene3D" id="3.30.720.210">
    <property type="match status" value="1"/>
</dbReference>
<dbReference type="InterPro" id="IPR037219">
    <property type="entry name" value="Peptidase_M41-like"/>
</dbReference>
<dbReference type="Gene3D" id="1.20.58.760">
    <property type="entry name" value="Peptidase M41"/>
    <property type="match status" value="1"/>
</dbReference>
<dbReference type="GO" id="GO:0004176">
    <property type="term" value="F:ATP-dependent peptidase activity"/>
    <property type="evidence" value="ECO:0007669"/>
    <property type="project" value="InterPro"/>
</dbReference>
<dbReference type="GO" id="GO:0005886">
    <property type="term" value="C:plasma membrane"/>
    <property type="evidence" value="ECO:0007669"/>
    <property type="project" value="UniProtKB-SubCell"/>
</dbReference>
<dbReference type="OrthoDB" id="9809379at2"/>
<reference evidence="20" key="1">
    <citation type="submission" date="2018-05" db="EMBL/GenBank/DDBJ databases">
        <title>Azospirillum thermophila sp. nov., a novel isolated from hot spring.</title>
        <authorList>
            <person name="Zhao Z."/>
        </authorList>
    </citation>
    <scope>NUCLEOTIDE SEQUENCE [LARGE SCALE GENOMIC DNA]</scope>
    <source>
        <strain evidence="20">CFH 70021</strain>
    </source>
</reference>
<evidence type="ECO:0000256" key="10">
    <source>
        <dbReference type="ARBA" id="ARBA00022840"/>
    </source>
</evidence>
<dbReference type="GO" id="GO:0004222">
    <property type="term" value="F:metalloendopeptidase activity"/>
    <property type="evidence" value="ECO:0007669"/>
    <property type="project" value="InterPro"/>
</dbReference>
<dbReference type="GO" id="GO:0005524">
    <property type="term" value="F:ATP binding"/>
    <property type="evidence" value="ECO:0007669"/>
    <property type="project" value="UniProtKB-UniRule"/>
</dbReference>
<feature type="transmembrane region" description="Helical" evidence="15">
    <location>
        <begin position="104"/>
        <end position="124"/>
    </location>
</feature>
<dbReference type="InterPro" id="IPR003960">
    <property type="entry name" value="ATPase_AAA_CS"/>
</dbReference>
<dbReference type="FunFam" id="3.40.50.300:FF:000001">
    <property type="entry name" value="ATP-dependent zinc metalloprotease FtsH"/>
    <property type="match status" value="1"/>
</dbReference>
<comment type="subcellular location">
    <subcellularLocation>
        <location evidence="15">Cell membrane</location>
        <topology evidence="15">Multi-pass membrane protein</topology>
        <orientation evidence="15">Cytoplasmic side</orientation>
    </subcellularLocation>
    <subcellularLocation>
        <location evidence="1">Membrane</location>
    </subcellularLocation>
</comment>
<feature type="binding site" evidence="15">
    <location>
        <position position="496"/>
    </location>
    <ligand>
        <name>Zn(2+)</name>
        <dbReference type="ChEBI" id="CHEBI:29105"/>
        <note>catalytic</note>
    </ligand>
</feature>
<sequence length="646" mass="70381">MNNFGKNLALWIIIGLLLVALFNLFQSSSTRSPQTTVPFSELLAEVDRAQVADVTIKGNQVSGHFTDGRSFSTYVPPEAGLVERLTSKNVRISAVPDDSNVPSLFSVLLSWFPMLLLIGVWIFFMRQMQSGGGKAMGFGKSRARLLTEKVGRVTFDDVAGIDEAKQELQEIVEFLKDPQKFQRLGGKIPKGVLLVGPPGTGKTLTARAVAGEANVPFFTISGSDFVEMFVGVGASRVRDMFEQGKKNAPCIIFIDEIDAVGRHRGAGLGGGNDEREQTLNQLLVEMDGFEANEGVILIAATNRPDVLDPALLRPGRFDRQVVVPNPDVLGREKILKVHMRKVPLAPDVDAKVIARGTPGFSGADLANLVNEAALLAARIGKRVVGMAEFEAAKDKVMMGAERRSMVMTEEEKKLTAYHEAGHAIVAIHQPDSDPVHKATIIPRGRALGMVMRLPEGDRISLSQAKLLADLRVAMGGRIAEELIFGKERVTTGASGDIKMATEMSRRMVTEWGMSEKLGPLLYGEPTQEVFLGHSVTQHKNMSDATARTVDEEIRRIVDEAYSEARRILTENIDQLHTLAKGLLEYETLSGDDIQRLLRGEPLIRDDDKESFHAAPPRQPTSTGRRSSVPSSGGKEAGGMDPEPMGT</sequence>
<dbReference type="Pfam" id="PF00004">
    <property type="entry name" value="AAA"/>
    <property type="match status" value="1"/>
</dbReference>
<dbReference type="Proteomes" id="UP000245629">
    <property type="component" value="Chromosome 1"/>
</dbReference>
<evidence type="ECO:0000256" key="8">
    <source>
        <dbReference type="ARBA" id="ARBA00022801"/>
    </source>
</evidence>
<evidence type="ECO:0000256" key="6">
    <source>
        <dbReference type="ARBA" id="ARBA00022723"/>
    </source>
</evidence>
<evidence type="ECO:0000256" key="1">
    <source>
        <dbReference type="ARBA" id="ARBA00004370"/>
    </source>
</evidence>
<dbReference type="FunFam" id="1.10.8.60:FF:000001">
    <property type="entry name" value="ATP-dependent zinc metalloprotease FtsH"/>
    <property type="match status" value="1"/>
</dbReference>
<dbReference type="GO" id="GO:0008270">
    <property type="term" value="F:zinc ion binding"/>
    <property type="evidence" value="ECO:0007669"/>
    <property type="project" value="UniProtKB-UniRule"/>
</dbReference>
<keyword evidence="19" id="KW-0132">Cell division</keyword>
<keyword evidence="3 15" id="KW-1003">Cell membrane</keyword>
<keyword evidence="19" id="KW-0131">Cell cycle</keyword>
<keyword evidence="10 15" id="KW-0067">ATP-binding</keyword>
<evidence type="ECO:0000259" key="18">
    <source>
        <dbReference type="SMART" id="SM00382"/>
    </source>
</evidence>
<comment type="caution">
    <text evidence="15">Lacks conserved residue(s) required for the propagation of feature annotation.</text>
</comment>
<comment type="function">
    <text evidence="15">Acts as a processive, ATP-dependent zinc metallopeptidase for both cytoplasmic and membrane proteins. Plays a role in the quality control of integral membrane proteins.</text>
</comment>
<keyword evidence="5 15" id="KW-0812">Transmembrane</keyword>
<dbReference type="HAMAP" id="MF_01458">
    <property type="entry name" value="FtsH"/>
    <property type="match status" value="1"/>
</dbReference>
<comment type="cofactor">
    <cofactor evidence="15">
        <name>Zn(2+)</name>
        <dbReference type="ChEBI" id="CHEBI:29105"/>
    </cofactor>
    <text evidence="15">Binds 1 zinc ion per subunit.</text>
</comment>
<keyword evidence="8 15" id="KW-0378">Hydrolase</keyword>
<dbReference type="SMART" id="SM00382">
    <property type="entry name" value="AAA"/>
    <property type="match status" value="1"/>
</dbReference>
<feature type="binding site" evidence="15">
    <location>
        <begin position="196"/>
        <end position="203"/>
    </location>
    <ligand>
        <name>ATP</name>
        <dbReference type="ChEBI" id="CHEBI:30616"/>
    </ligand>
</feature>
<dbReference type="RefSeq" id="WP_109324819.1">
    <property type="nucleotide sequence ID" value="NZ_CP029352.1"/>
</dbReference>
<dbReference type="Pfam" id="PF17862">
    <property type="entry name" value="AAA_lid_3"/>
    <property type="match status" value="1"/>
</dbReference>
<keyword evidence="11 15" id="KW-1133">Transmembrane helix</keyword>
<dbReference type="InterPro" id="IPR005936">
    <property type="entry name" value="FtsH"/>
</dbReference>
<dbReference type="PROSITE" id="PS00674">
    <property type="entry name" value="AAA"/>
    <property type="match status" value="1"/>
</dbReference>
<dbReference type="EC" id="3.4.24.-" evidence="15"/>
<name>A0A2S2CM70_9PROT</name>
<dbReference type="SUPFAM" id="SSF52540">
    <property type="entry name" value="P-loop containing nucleoside triphosphate hydrolases"/>
    <property type="match status" value="1"/>
</dbReference>
<dbReference type="GO" id="GO:0051301">
    <property type="term" value="P:cell division"/>
    <property type="evidence" value="ECO:0007669"/>
    <property type="project" value="UniProtKB-KW"/>
</dbReference>
<evidence type="ECO:0000256" key="16">
    <source>
        <dbReference type="RuleBase" id="RU003651"/>
    </source>
</evidence>
<dbReference type="InterPro" id="IPR003959">
    <property type="entry name" value="ATPase_AAA_core"/>
</dbReference>
<dbReference type="InterPro" id="IPR000642">
    <property type="entry name" value="Peptidase_M41"/>
</dbReference>
<dbReference type="InterPro" id="IPR011546">
    <property type="entry name" value="Pept_M41_FtsH_extracell"/>
</dbReference>
<evidence type="ECO:0000256" key="7">
    <source>
        <dbReference type="ARBA" id="ARBA00022741"/>
    </source>
</evidence>
<evidence type="ECO:0000256" key="17">
    <source>
        <dbReference type="SAM" id="MobiDB-lite"/>
    </source>
</evidence>
<dbReference type="GO" id="GO:0006508">
    <property type="term" value="P:proteolysis"/>
    <property type="evidence" value="ECO:0007669"/>
    <property type="project" value="UniProtKB-KW"/>
</dbReference>
<comment type="similarity">
    <text evidence="14 15">In the central section; belongs to the AAA ATPase family.</text>
</comment>
<dbReference type="NCBIfam" id="TIGR01241">
    <property type="entry name" value="FtsH_fam"/>
    <property type="match status" value="1"/>
</dbReference>
<evidence type="ECO:0000256" key="4">
    <source>
        <dbReference type="ARBA" id="ARBA00022670"/>
    </source>
</evidence>
<dbReference type="CDD" id="cd19501">
    <property type="entry name" value="RecA-like_FtsH"/>
    <property type="match status" value="1"/>
</dbReference>
<dbReference type="InterPro" id="IPR003593">
    <property type="entry name" value="AAA+_ATPase"/>
</dbReference>
<dbReference type="Gene3D" id="1.10.8.60">
    <property type="match status" value="1"/>
</dbReference>
<feature type="domain" description="AAA+ ATPase" evidence="18">
    <location>
        <begin position="188"/>
        <end position="327"/>
    </location>
</feature>
<dbReference type="Pfam" id="PF06480">
    <property type="entry name" value="FtsH_ext"/>
    <property type="match status" value="1"/>
</dbReference>
<evidence type="ECO:0000256" key="13">
    <source>
        <dbReference type="ARBA" id="ARBA00023136"/>
    </source>
</evidence>
<dbReference type="InterPro" id="IPR041569">
    <property type="entry name" value="AAA_lid_3"/>
</dbReference>